<dbReference type="STRING" id="115783.SAMN02745119_00617"/>
<dbReference type="Proteomes" id="UP000190102">
    <property type="component" value="Unassembled WGS sequence"/>
</dbReference>
<dbReference type="Pfam" id="PF06834">
    <property type="entry name" value="TraU"/>
    <property type="match status" value="1"/>
</dbReference>
<name>A0A1T4KMZ7_9BACT</name>
<sequence>MRMNLSNNITIIVLVTLFLIVPVAYGAGGACKGKVLNPVTDICWQCMFPVKMGSVSYGNGAEPAPGNVTSPVCACPDSKGILILGVSTAFWEHARLIETVKDPFCFPVMGTGMTNPKPGFSSGEIRSKGYGDSDFAFQQAHYFYFPAWSILKLFMDFPCAENRAFDLAYMTEVDPMWNDDSLSFIINPEALLFGNPVSQLACVADSVAATVTYPIDPLFWCMGSWGSFYPLSGSMIENNPLNVNAGLAARMLFKLGRETLLYDTGINQCASAGVVTPILVKSNYRLQIARPVRGNDCIPIGRPSLIWGTAKNPPFGTTNTSPDNFLWSLTRRRVCCVGYALN</sequence>
<organism evidence="1 2">
    <name type="scientific">Trichlorobacter thiogenes</name>
    <dbReference type="NCBI Taxonomy" id="115783"/>
    <lineage>
        <taxon>Bacteria</taxon>
        <taxon>Pseudomonadati</taxon>
        <taxon>Thermodesulfobacteriota</taxon>
        <taxon>Desulfuromonadia</taxon>
        <taxon>Geobacterales</taxon>
        <taxon>Geobacteraceae</taxon>
        <taxon>Trichlorobacter</taxon>
    </lineage>
</organism>
<gene>
    <name evidence="1" type="ORF">SAMN02745119_00617</name>
</gene>
<dbReference type="InterPro" id="IPR009649">
    <property type="entry name" value="TraU"/>
</dbReference>
<reference evidence="2" key="1">
    <citation type="submission" date="2017-02" db="EMBL/GenBank/DDBJ databases">
        <authorList>
            <person name="Varghese N."/>
            <person name="Submissions S."/>
        </authorList>
    </citation>
    <scope>NUCLEOTIDE SEQUENCE [LARGE SCALE GENOMIC DNA]</scope>
    <source>
        <strain evidence="2">ATCC BAA-34</strain>
    </source>
</reference>
<dbReference type="AlphaFoldDB" id="A0A1T4KMZ7"/>
<protein>
    <submittedName>
        <fullName evidence="1">Conjugal transfer pilus assembly protein TraU</fullName>
    </submittedName>
</protein>
<evidence type="ECO:0000313" key="2">
    <source>
        <dbReference type="Proteomes" id="UP000190102"/>
    </source>
</evidence>
<accession>A0A1T4KMZ7</accession>
<proteinExistence type="predicted"/>
<keyword evidence="2" id="KW-1185">Reference proteome</keyword>
<dbReference type="EMBL" id="FUWR01000001">
    <property type="protein sequence ID" value="SJZ43770.1"/>
    <property type="molecule type" value="Genomic_DNA"/>
</dbReference>
<dbReference type="PROSITE" id="PS51257">
    <property type="entry name" value="PROKAR_LIPOPROTEIN"/>
    <property type="match status" value="1"/>
</dbReference>
<evidence type="ECO:0000313" key="1">
    <source>
        <dbReference type="EMBL" id="SJZ43770.1"/>
    </source>
</evidence>